<sequence length="96" mass="10740">MKTYIKTIVVAAIAGAAAMQLINMAVRELCERELHMGGEILLPAIVGLVGYIGWNSACEYFKAVKQPLIYRKGFDEGAKIHSYQIVITEEDYENQM</sequence>
<proteinExistence type="predicted"/>
<organism evidence="2">
    <name type="scientific">Siphoviridae sp. ctwhn18</name>
    <dbReference type="NCBI Taxonomy" id="2825733"/>
    <lineage>
        <taxon>Viruses</taxon>
        <taxon>Duplodnaviria</taxon>
        <taxon>Heunggongvirae</taxon>
        <taxon>Uroviricota</taxon>
        <taxon>Caudoviricetes</taxon>
    </lineage>
</organism>
<keyword evidence="1" id="KW-0812">Transmembrane</keyword>
<evidence type="ECO:0000256" key="1">
    <source>
        <dbReference type="SAM" id="Phobius"/>
    </source>
</evidence>
<evidence type="ECO:0000313" key="2">
    <source>
        <dbReference type="EMBL" id="DAD99879.1"/>
    </source>
</evidence>
<feature type="transmembrane region" description="Helical" evidence="1">
    <location>
        <begin position="40"/>
        <end position="61"/>
    </location>
</feature>
<reference evidence="2" key="1">
    <citation type="journal article" date="2021" name="Proc. Natl. Acad. Sci. U.S.A.">
        <title>A Catalog of Tens of Thousands of Viruses from Human Metagenomes Reveals Hidden Associations with Chronic Diseases.</title>
        <authorList>
            <person name="Tisza M.J."/>
            <person name="Buck C.B."/>
        </authorList>
    </citation>
    <scope>NUCLEOTIDE SEQUENCE</scope>
    <source>
        <strain evidence="2">Ctwhn18</strain>
    </source>
</reference>
<keyword evidence="1" id="KW-1133">Transmembrane helix</keyword>
<protein>
    <submittedName>
        <fullName evidence="2">Uncharacterized protein</fullName>
    </submittedName>
</protein>
<accession>A0A8S5NZQ8</accession>
<dbReference type="EMBL" id="BK015295">
    <property type="protein sequence ID" value="DAD99879.1"/>
    <property type="molecule type" value="Genomic_DNA"/>
</dbReference>
<name>A0A8S5NZQ8_9CAUD</name>
<keyword evidence="1" id="KW-0472">Membrane</keyword>